<name>A0A1U7CVR4_9BACT</name>
<sequence>MRIAEVIGRVTLSRSHPSLRGGRFALALPMPLSALRDGGPERGDEVVVYDRLGAGVGALIGLSEGGEAANPFGKQKTPIDAYCACLIDQLSF</sequence>
<dbReference type="PANTHER" id="PTHR36539">
    <property type="entry name" value="ETHANOLAMINE UTILIZATION PROTEIN EUTN"/>
    <property type="match status" value="1"/>
</dbReference>
<evidence type="ECO:0000256" key="1">
    <source>
        <dbReference type="ARBA" id="ARBA00024322"/>
    </source>
</evidence>
<evidence type="ECO:0000313" key="3">
    <source>
        <dbReference type="EMBL" id="APW62979.1"/>
    </source>
</evidence>
<dbReference type="Pfam" id="PF03319">
    <property type="entry name" value="EutN_CcmL"/>
    <property type="match status" value="1"/>
</dbReference>
<dbReference type="Proteomes" id="UP000186309">
    <property type="component" value="Chromosome"/>
</dbReference>
<dbReference type="Gene3D" id="2.40.50.220">
    <property type="entry name" value="EutN/Ccml"/>
    <property type="match status" value="1"/>
</dbReference>
<evidence type="ECO:0008006" key="5">
    <source>
        <dbReference type="Google" id="ProtNLM"/>
    </source>
</evidence>
<organism evidence="3 4">
    <name type="scientific">Paludisphaera borealis</name>
    <dbReference type="NCBI Taxonomy" id="1387353"/>
    <lineage>
        <taxon>Bacteria</taxon>
        <taxon>Pseudomonadati</taxon>
        <taxon>Planctomycetota</taxon>
        <taxon>Planctomycetia</taxon>
        <taxon>Isosphaerales</taxon>
        <taxon>Isosphaeraceae</taxon>
        <taxon>Paludisphaera</taxon>
    </lineage>
</organism>
<keyword evidence="4" id="KW-1185">Reference proteome</keyword>
<dbReference type="EMBL" id="CP019082">
    <property type="protein sequence ID" value="APW62979.1"/>
    <property type="molecule type" value="Genomic_DNA"/>
</dbReference>
<proteinExistence type="predicted"/>
<dbReference type="CDD" id="cd01614">
    <property type="entry name" value="EutN_CcmL"/>
    <property type="match status" value="1"/>
</dbReference>
<dbReference type="KEGG" id="pbor:BSF38_04537"/>
<dbReference type="PANTHER" id="PTHR36539:SF1">
    <property type="entry name" value="BACTERIAL MICROCOMPARTMENT SHELL VERTEX PROTEIN EUTN"/>
    <property type="match status" value="1"/>
</dbReference>
<evidence type="ECO:0000313" key="4">
    <source>
        <dbReference type="Proteomes" id="UP000186309"/>
    </source>
</evidence>
<evidence type="ECO:0000256" key="2">
    <source>
        <dbReference type="ARBA" id="ARBA00024446"/>
    </source>
</evidence>
<dbReference type="PROSITE" id="PS51932">
    <property type="entry name" value="BMV"/>
    <property type="match status" value="1"/>
</dbReference>
<dbReference type="InterPro" id="IPR036677">
    <property type="entry name" value="EutN_CcmL_sf"/>
</dbReference>
<dbReference type="GO" id="GO:0031469">
    <property type="term" value="C:bacterial microcompartment"/>
    <property type="evidence" value="ECO:0007669"/>
    <property type="project" value="UniProtKB-SubCell"/>
</dbReference>
<dbReference type="STRING" id="1387353.BSF38_04537"/>
<dbReference type="AlphaFoldDB" id="A0A1U7CVR4"/>
<keyword evidence="2" id="KW-1283">Bacterial microcompartment</keyword>
<protein>
    <recommendedName>
        <fullName evidence="5">Ethanolamine utilization protein EutN</fullName>
    </recommendedName>
</protein>
<dbReference type="OrthoDB" id="281843at2"/>
<accession>A0A1U7CVR4</accession>
<reference evidence="4" key="1">
    <citation type="submission" date="2016-12" db="EMBL/GenBank/DDBJ databases">
        <title>Comparative genomics of four Isosphaeraceae planctomycetes: a common pool of plasmids and glycoside hydrolase genes.</title>
        <authorList>
            <person name="Ivanova A."/>
        </authorList>
    </citation>
    <scope>NUCLEOTIDE SEQUENCE [LARGE SCALE GENOMIC DNA]</scope>
    <source>
        <strain evidence="4">PX4</strain>
    </source>
</reference>
<dbReference type="SUPFAM" id="SSF159133">
    <property type="entry name" value="EutN/CcmL-like"/>
    <property type="match status" value="1"/>
</dbReference>
<comment type="subcellular location">
    <subcellularLocation>
        <location evidence="1">Bacterial microcompartment</location>
    </subcellularLocation>
</comment>
<gene>
    <name evidence="3" type="ORF">BSF38_04537</name>
</gene>
<dbReference type="RefSeq" id="WP_076349399.1">
    <property type="nucleotide sequence ID" value="NZ_CP019082.1"/>
</dbReference>
<dbReference type="InterPro" id="IPR004992">
    <property type="entry name" value="EutN_CcmL"/>
</dbReference>